<evidence type="ECO:0000313" key="1">
    <source>
        <dbReference type="EMBL" id="KAJ7357577.1"/>
    </source>
</evidence>
<protein>
    <submittedName>
        <fullName evidence="1">Uncharacterized protein</fullName>
    </submittedName>
</protein>
<evidence type="ECO:0000313" key="2">
    <source>
        <dbReference type="Proteomes" id="UP001163046"/>
    </source>
</evidence>
<dbReference type="Proteomes" id="UP001163046">
    <property type="component" value="Unassembled WGS sequence"/>
</dbReference>
<reference evidence="1" key="1">
    <citation type="submission" date="2023-01" db="EMBL/GenBank/DDBJ databases">
        <title>Genome assembly of the deep-sea coral Lophelia pertusa.</title>
        <authorList>
            <person name="Herrera S."/>
            <person name="Cordes E."/>
        </authorList>
    </citation>
    <scope>NUCLEOTIDE SEQUENCE</scope>
    <source>
        <strain evidence="1">USNM1676648</strain>
        <tissue evidence="1">Polyp</tissue>
    </source>
</reference>
<dbReference type="EMBL" id="MU827320">
    <property type="protein sequence ID" value="KAJ7357577.1"/>
    <property type="molecule type" value="Genomic_DNA"/>
</dbReference>
<gene>
    <name evidence="1" type="ORF">OS493_024385</name>
</gene>
<name>A0A9W9YLY3_9CNID</name>
<sequence>MSTAEKNPKRSRHNHKRDAERLAAFLATKCFVCHTPSETPSRSLPCCSVLIHEGCLLDTFHQVPHCFHCGGELFKCPKCHAMLLPLNGDEEPPAMIPEGYHVLKFEHVSDFLQMSTAETEKPRKRSRTKMRAERLAAFLATKCIVCNTPKETPSRRLPEGCLLDSFHQVPARDHCRELKCPNCHAMLLPLNGDEEPPAEIPEGYHVLNGQNQNYIYHLVDVESDRSTLVDDIDTKQALLLDHFFHSNPIAAESRDVKNTVATNLNSATILANTSRFQAS</sequence>
<accession>A0A9W9YLY3</accession>
<proteinExistence type="predicted"/>
<comment type="caution">
    <text evidence="1">The sequence shown here is derived from an EMBL/GenBank/DDBJ whole genome shotgun (WGS) entry which is preliminary data.</text>
</comment>
<keyword evidence="2" id="KW-1185">Reference proteome</keyword>
<organism evidence="1 2">
    <name type="scientific">Desmophyllum pertusum</name>
    <dbReference type="NCBI Taxonomy" id="174260"/>
    <lineage>
        <taxon>Eukaryota</taxon>
        <taxon>Metazoa</taxon>
        <taxon>Cnidaria</taxon>
        <taxon>Anthozoa</taxon>
        <taxon>Hexacorallia</taxon>
        <taxon>Scleractinia</taxon>
        <taxon>Caryophylliina</taxon>
        <taxon>Caryophylliidae</taxon>
        <taxon>Desmophyllum</taxon>
    </lineage>
</organism>
<dbReference type="AlphaFoldDB" id="A0A9W9YLY3"/>